<dbReference type="OrthoDB" id="3598904at2759"/>
<feature type="region of interest" description="Disordered" evidence="7">
    <location>
        <begin position="1"/>
        <end position="63"/>
    </location>
</feature>
<evidence type="ECO:0000256" key="7">
    <source>
        <dbReference type="SAM" id="MobiDB-lite"/>
    </source>
</evidence>
<evidence type="ECO:0000313" key="9">
    <source>
        <dbReference type="Proteomes" id="UP000256328"/>
    </source>
</evidence>
<gene>
    <name evidence="8" type="ORF">BP5796_07850</name>
</gene>
<dbReference type="PANTHER" id="PTHR36206:SF4">
    <property type="entry name" value="HYPOTHETICAL CONSERVED PROTEIN (EUROFUNG)-RELATED"/>
    <property type="match status" value="1"/>
</dbReference>
<dbReference type="InterPro" id="IPR052360">
    <property type="entry name" value="Transcr_Regulatory_Proteins"/>
</dbReference>
<evidence type="ECO:0008006" key="10">
    <source>
        <dbReference type="Google" id="ProtNLM"/>
    </source>
</evidence>
<evidence type="ECO:0000256" key="5">
    <source>
        <dbReference type="ARBA" id="ARBA00023163"/>
    </source>
</evidence>
<name>A0A3D8RCY9_9HELO</name>
<feature type="compositionally biased region" description="Polar residues" evidence="7">
    <location>
        <begin position="812"/>
        <end position="822"/>
    </location>
</feature>
<proteinExistence type="predicted"/>
<dbReference type="GO" id="GO:0003677">
    <property type="term" value="F:DNA binding"/>
    <property type="evidence" value="ECO:0007669"/>
    <property type="project" value="UniProtKB-KW"/>
</dbReference>
<keyword evidence="5" id="KW-0804">Transcription</keyword>
<keyword evidence="3" id="KW-0805">Transcription regulation</keyword>
<keyword evidence="1" id="KW-0479">Metal-binding</keyword>
<sequence length="1014" mass="112695">MTVAVTPKVPKSDAANMSRPSTVASDSTSTDPRATKLYRTSSHADKNGGKRNSKSQMRRNQTRMFEMPKVRTEVWFFDSCDGYAVEPPPKSISMVVIQPKPPSLNLYEPSISTHANESEHRYFQIFCERTAYELSGYFDSSFWTVIVLQEGIAVKPIRLAIVAIGALSESLLNASDCGSRVNDIQAADLEHHRFAVSLYLKAIRAMNEYISDSKGAQLRTVLIACILFACFESFEGNDASSIGQLHEGLKLLRNYYTGVSNDKPSINANPSIFQQHSKVSEKGSSVNTEPLKFSKSSDQAAEFFEDQEDLCYGMTDFDNILGSSLAMTPDADLVTDVASLPEPAQDFEIATEQLVSDGSIPSSSCFGSDFDDIPDQKLPRDLPDLRPASLYSPIGEPSMAIRHNLVSDHLYVPAAGTRSEVPVNTLPMQTAHRPLLTVSTSGSHAPASPSPERSPQLALGHDQDSQSDTPLPPPRLRHDRPIEDLIIQTFVRLLGKAHALFCIPIRKPPITWDYIHKAHKYPIPKRFTTFDSAHKCWDFLLDRLHQCCHRILYQQNCTPSTADSPEQLMRTYSTFLESLKEFGSAFQSILDTARDADGNITNPAAFVISVHHKLALIELSSTVSKGELIYDSFRPLFQAIIRTAELLYSEQNVSNLPRNRRFNFDVGLVTPLYYTAIKCRDPLLRREAVSLLTKYPSVDGLWDSLICSSMARWIIGLEEEGLVIHEPDPVGFDGHTQIKMSPDVSGAYSAFSNIYINSRFGSVFSYQSQSSQSFTGAFGAGDLVGPSVGLIRHDTIKDPAPQHVQHQRRSSEATAVANQSDLHTSRYFRNHSTPSLTVDRGDQIYSSLERILKTSEEVIPNASTSTNTELQPYTDFLFGSDYTDTLNFDYEPLVISSNSSGSTSNIENQVELPFENTTTFDGSKVSQKNVSATSGSFNIDPFLFEEPDHTPSPPPQRRFGLFKNDISGVVPEKFRVKVVLLEPHISERFVHVVCERAVATENGSMEAREKIISW</sequence>
<feature type="compositionally biased region" description="Basic residues" evidence="7">
    <location>
        <begin position="49"/>
        <end position="61"/>
    </location>
</feature>
<dbReference type="PANTHER" id="PTHR36206">
    <property type="entry name" value="ASPERCRYPTIN BIOSYNTHESIS CLUSTER-SPECIFIC TRANSCRIPTION REGULATOR ATNN-RELATED"/>
    <property type="match status" value="1"/>
</dbReference>
<evidence type="ECO:0000256" key="1">
    <source>
        <dbReference type="ARBA" id="ARBA00022723"/>
    </source>
</evidence>
<feature type="compositionally biased region" description="Polar residues" evidence="7">
    <location>
        <begin position="18"/>
        <end position="32"/>
    </location>
</feature>
<evidence type="ECO:0000256" key="3">
    <source>
        <dbReference type="ARBA" id="ARBA00023015"/>
    </source>
</evidence>
<keyword evidence="9" id="KW-1185">Reference proteome</keyword>
<keyword evidence="4" id="KW-0238">DNA-binding</keyword>
<keyword evidence="2" id="KW-0862">Zinc</keyword>
<dbReference type="GO" id="GO:0046872">
    <property type="term" value="F:metal ion binding"/>
    <property type="evidence" value="ECO:0007669"/>
    <property type="project" value="UniProtKB-KW"/>
</dbReference>
<evidence type="ECO:0000313" key="8">
    <source>
        <dbReference type="EMBL" id="RDW71816.1"/>
    </source>
</evidence>
<reference evidence="8 9" key="1">
    <citation type="journal article" date="2018" name="IMA Fungus">
        <title>IMA Genome-F 9: Draft genome sequence of Annulohypoxylon stygium, Aspergillus mulundensis, Berkeleyomyces basicola (syn. Thielaviopsis basicola), Ceratocystis smalleyi, two Cercospora beticola strains, Coleophoma cylindrospora, Fusarium fracticaudum, Phialophora cf. hyalina, and Morchella septimelata.</title>
        <authorList>
            <person name="Wingfield B.D."/>
            <person name="Bills G.F."/>
            <person name="Dong Y."/>
            <person name="Huang W."/>
            <person name="Nel W.J."/>
            <person name="Swalarsk-Parry B.S."/>
            <person name="Vaghefi N."/>
            <person name="Wilken P.M."/>
            <person name="An Z."/>
            <person name="de Beer Z.W."/>
            <person name="De Vos L."/>
            <person name="Chen L."/>
            <person name="Duong T.A."/>
            <person name="Gao Y."/>
            <person name="Hammerbacher A."/>
            <person name="Kikkert J.R."/>
            <person name="Li Y."/>
            <person name="Li H."/>
            <person name="Li K."/>
            <person name="Li Q."/>
            <person name="Liu X."/>
            <person name="Ma X."/>
            <person name="Naidoo K."/>
            <person name="Pethybridge S.J."/>
            <person name="Sun J."/>
            <person name="Steenkamp E.T."/>
            <person name="van der Nest M.A."/>
            <person name="van Wyk S."/>
            <person name="Wingfield M.J."/>
            <person name="Xiong C."/>
            <person name="Yue Q."/>
            <person name="Zhang X."/>
        </authorList>
    </citation>
    <scope>NUCLEOTIDE SEQUENCE [LARGE SCALE GENOMIC DNA]</scope>
    <source>
        <strain evidence="8 9">BP5796</strain>
    </source>
</reference>
<dbReference type="EMBL" id="PDLN01000011">
    <property type="protein sequence ID" value="RDW71816.1"/>
    <property type="molecule type" value="Genomic_DNA"/>
</dbReference>
<feature type="region of interest" description="Disordered" evidence="7">
    <location>
        <begin position="804"/>
        <end position="824"/>
    </location>
</feature>
<evidence type="ECO:0000256" key="2">
    <source>
        <dbReference type="ARBA" id="ARBA00022833"/>
    </source>
</evidence>
<evidence type="ECO:0000256" key="6">
    <source>
        <dbReference type="ARBA" id="ARBA00023242"/>
    </source>
</evidence>
<dbReference type="Proteomes" id="UP000256328">
    <property type="component" value="Unassembled WGS sequence"/>
</dbReference>
<dbReference type="AlphaFoldDB" id="A0A3D8RCY9"/>
<keyword evidence="6" id="KW-0539">Nucleus</keyword>
<comment type="caution">
    <text evidence="8">The sequence shown here is derived from an EMBL/GenBank/DDBJ whole genome shotgun (WGS) entry which is preliminary data.</text>
</comment>
<organism evidence="8 9">
    <name type="scientific">Coleophoma crateriformis</name>
    <dbReference type="NCBI Taxonomy" id="565419"/>
    <lineage>
        <taxon>Eukaryota</taxon>
        <taxon>Fungi</taxon>
        <taxon>Dikarya</taxon>
        <taxon>Ascomycota</taxon>
        <taxon>Pezizomycotina</taxon>
        <taxon>Leotiomycetes</taxon>
        <taxon>Helotiales</taxon>
        <taxon>Dermateaceae</taxon>
        <taxon>Coleophoma</taxon>
    </lineage>
</organism>
<accession>A0A3D8RCY9</accession>
<feature type="region of interest" description="Disordered" evidence="7">
    <location>
        <begin position="439"/>
        <end position="478"/>
    </location>
</feature>
<evidence type="ECO:0000256" key="4">
    <source>
        <dbReference type="ARBA" id="ARBA00023125"/>
    </source>
</evidence>
<protein>
    <recommendedName>
        <fullName evidence="10">Transcription factor domain-containing protein</fullName>
    </recommendedName>
</protein>